<protein>
    <submittedName>
        <fullName evidence="1">Uncharacterized protein</fullName>
    </submittedName>
</protein>
<dbReference type="EMBL" id="JAJSOF020000021">
    <property type="protein sequence ID" value="KAJ4437363.1"/>
    <property type="molecule type" value="Genomic_DNA"/>
</dbReference>
<dbReference type="PANTHER" id="PTHR47326">
    <property type="entry name" value="TRANSPOSABLE ELEMENT TC3 TRANSPOSASE-LIKE PROTEIN"/>
    <property type="match status" value="1"/>
</dbReference>
<keyword evidence="2" id="KW-1185">Reference proteome</keyword>
<name>A0ABQ8STP9_PERAM</name>
<dbReference type="PANTHER" id="PTHR47326:SF1">
    <property type="entry name" value="HTH PSQ-TYPE DOMAIN-CONTAINING PROTEIN"/>
    <property type="match status" value="1"/>
</dbReference>
<dbReference type="Gene3D" id="3.30.420.10">
    <property type="entry name" value="Ribonuclease H-like superfamily/Ribonuclease H"/>
    <property type="match status" value="1"/>
</dbReference>
<accession>A0ABQ8STP9</accession>
<dbReference type="Proteomes" id="UP001148838">
    <property type="component" value="Unassembled WGS sequence"/>
</dbReference>
<sequence length="184" mass="21173">MSPGSSAESYPAFPLNGLRRETSASLLNYNTLEVVESHAFSDSEIARLMCHVSKDYRRGSLHDDTLVHFFRNEREHLTVTFQDRWIDLGSPTPWSARSPRLLVIKNNQQDGAPPLDHQRVREFLDEKFPDRSIGKRGPLACPPSSPDPIPFDCFFWGFVKNAVYQRGRANTLEELRQRSQMQLR</sequence>
<dbReference type="InterPro" id="IPR036397">
    <property type="entry name" value="RNaseH_sf"/>
</dbReference>
<comment type="caution">
    <text evidence="1">The sequence shown here is derived from an EMBL/GenBank/DDBJ whole genome shotgun (WGS) entry which is preliminary data.</text>
</comment>
<evidence type="ECO:0000313" key="1">
    <source>
        <dbReference type="EMBL" id="KAJ4437363.1"/>
    </source>
</evidence>
<proteinExistence type="predicted"/>
<organism evidence="1 2">
    <name type="scientific">Periplaneta americana</name>
    <name type="common">American cockroach</name>
    <name type="synonym">Blatta americana</name>
    <dbReference type="NCBI Taxonomy" id="6978"/>
    <lineage>
        <taxon>Eukaryota</taxon>
        <taxon>Metazoa</taxon>
        <taxon>Ecdysozoa</taxon>
        <taxon>Arthropoda</taxon>
        <taxon>Hexapoda</taxon>
        <taxon>Insecta</taxon>
        <taxon>Pterygota</taxon>
        <taxon>Neoptera</taxon>
        <taxon>Polyneoptera</taxon>
        <taxon>Dictyoptera</taxon>
        <taxon>Blattodea</taxon>
        <taxon>Blattoidea</taxon>
        <taxon>Blattidae</taxon>
        <taxon>Blattinae</taxon>
        <taxon>Periplaneta</taxon>
    </lineage>
</organism>
<reference evidence="1 2" key="1">
    <citation type="journal article" date="2022" name="Allergy">
        <title>Genome assembly and annotation of Periplaneta americana reveal a comprehensive cockroach allergen profile.</title>
        <authorList>
            <person name="Wang L."/>
            <person name="Xiong Q."/>
            <person name="Saelim N."/>
            <person name="Wang L."/>
            <person name="Nong W."/>
            <person name="Wan A.T."/>
            <person name="Shi M."/>
            <person name="Liu X."/>
            <person name="Cao Q."/>
            <person name="Hui J.H.L."/>
            <person name="Sookrung N."/>
            <person name="Leung T.F."/>
            <person name="Tungtrongchitr A."/>
            <person name="Tsui S.K.W."/>
        </authorList>
    </citation>
    <scope>NUCLEOTIDE SEQUENCE [LARGE SCALE GENOMIC DNA]</scope>
    <source>
        <strain evidence="1">PWHHKU_190912</strain>
    </source>
</reference>
<evidence type="ECO:0000313" key="2">
    <source>
        <dbReference type="Proteomes" id="UP001148838"/>
    </source>
</evidence>
<gene>
    <name evidence="1" type="ORF">ANN_17504</name>
</gene>